<name>A0A1Q6DWI9_METT1</name>
<dbReference type="EMBL" id="MSDW01000001">
    <property type="protein sequence ID" value="OKY78731.1"/>
    <property type="molecule type" value="Genomic_DNA"/>
</dbReference>
<reference evidence="2" key="1">
    <citation type="submission" date="2016-12" db="EMBL/GenBank/DDBJ databases">
        <title>Discovery of methanogenic haloarchaea.</title>
        <authorList>
            <person name="Sorokin D.Y."/>
            <person name="Makarova K.S."/>
            <person name="Abbas B."/>
            <person name="Ferrer M."/>
            <person name="Golyshin P.N."/>
        </authorList>
    </citation>
    <scope>NUCLEOTIDE SEQUENCE [LARGE SCALE GENOMIC DNA]</scope>
    <source>
        <strain evidence="2">HMET1</strain>
    </source>
</reference>
<dbReference type="STRING" id="1903181.BTN85_1230"/>
<organism evidence="2 3">
    <name type="scientific">Methanohalarchaeum thermophilum</name>
    <dbReference type="NCBI Taxonomy" id="1903181"/>
    <lineage>
        <taxon>Archaea</taxon>
        <taxon>Methanobacteriati</taxon>
        <taxon>Methanobacteriota</taxon>
        <taxon>Methanonatronarchaeia</taxon>
        <taxon>Methanonatronarchaeales</taxon>
        <taxon>Methanonatronarchaeaceae</taxon>
        <taxon>Candidatus Methanohalarchaeum</taxon>
    </lineage>
</organism>
<dbReference type="Proteomes" id="UP000185744">
    <property type="component" value="Unassembled WGS sequence"/>
</dbReference>
<accession>A0A1Q6DWI9</accession>
<gene>
    <name evidence="2" type="ORF">BTN85_1230</name>
</gene>
<comment type="caution">
    <text evidence="2">The sequence shown here is derived from an EMBL/GenBank/DDBJ whole genome shotgun (WGS) entry which is preliminary data.</text>
</comment>
<keyword evidence="3" id="KW-1185">Reference proteome</keyword>
<dbReference type="InterPro" id="IPR018977">
    <property type="entry name" value="NurA_domain"/>
</dbReference>
<protein>
    <submittedName>
        <fullName evidence="2">NurA 5'-3' nuclease</fullName>
    </submittedName>
</protein>
<dbReference type="Pfam" id="PF09376">
    <property type="entry name" value="NurA"/>
    <property type="match status" value="1"/>
</dbReference>
<proteinExistence type="predicted"/>
<evidence type="ECO:0000313" key="3">
    <source>
        <dbReference type="Proteomes" id="UP000185744"/>
    </source>
</evidence>
<dbReference type="AlphaFoldDB" id="A0A1Q6DWI9"/>
<evidence type="ECO:0000313" key="2">
    <source>
        <dbReference type="EMBL" id="OKY78731.1"/>
    </source>
</evidence>
<evidence type="ECO:0000259" key="1">
    <source>
        <dbReference type="Pfam" id="PF09376"/>
    </source>
</evidence>
<dbReference type="InParanoid" id="A0A1Q6DWI9"/>
<feature type="domain" description="NurA" evidence="1">
    <location>
        <begin position="252"/>
        <end position="327"/>
    </location>
</feature>
<sequence length="369" mass="42873">MNNDVLEELVKDLNDSLKVEDVGDPQFRDDRYHEKPLEEDNFNSIPKGSEDRTVSYIDGGNKELYSSPTFSIHLVRVYFNLFESGNRKDPVQIPQKIDFYTLAKAYRKNDEIYYKGKIYPLKEEEERFLPSEEDLDFNSFDKSFRSGIYRGPINKLCRSARRFAEWKIAGEIAEKELSEGDMVVGDGILHTSVPNEAIYASEAYEKGMENGVVVSKLAKTTKLYTTTGKNLVKAIKDLGDNFLPEQEWYYYPVAENEHPSHKAEIYFVKLYKNSDYVFRYEIYRDWAREANKKEIESVISSISENSKDIKFPGYPYGLVDADKMASISEKEAERYRAMLKAHASGNKYWEEIEKHLTTTNAHEKLDKFK</sequence>